<dbReference type="GeneID" id="98658337"/>
<dbReference type="SUPFAM" id="SSF53383">
    <property type="entry name" value="PLP-dependent transferases"/>
    <property type="match status" value="1"/>
</dbReference>
<keyword evidence="4" id="KW-0032">Aminotransferase</keyword>
<dbReference type="Gene3D" id="3.90.1150.10">
    <property type="entry name" value="Aspartate Aminotransferase, domain 1"/>
    <property type="match status" value="1"/>
</dbReference>
<dbReference type="Pfam" id="PF00202">
    <property type="entry name" value="Aminotran_3"/>
    <property type="match status" value="1"/>
</dbReference>
<dbReference type="GO" id="GO:0030170">
    <property type="term" value="F:pyridoxal phosphate binding"/>
    <property type="evidence" value="ECO:0007669"/>
    <property type="project" value="InterPro"/>
</dbReference>
<gene>
    <name evidence="4" type="ORF">F8C90_07945</name>
</gene>
<dbReference type="Proteomes" id="UP000468668">
    <property type="component" value="Unassembled WGS sequence"/>
</dbReference>
<dbReference type="PANTHER" id="PTHR11986:SF121">
    <property type="entry name" value="BLR3010 PROTEIN"/>
    <property type="match status" value="1"/>
</dbReference>
<proteinExistence type="inferred from homology"/>
<dbReference type="InterPro" id="IPR050103">
    <property type="entry name" value="Class-III_PLP-dep_AT"/>
</dbReference>
<comment type="cofactor">
    <cofactor evidence="1">
        <name>pyridoxal 5'-phosphate</name>
        <dbReference type="ChEBI" id="CHEBI:597326"/>
    </cofactor>
</comment>
<dbReference type="GO" id="GO:0042802">
    <property type="term" value="F:identical protein binding"/>
    <property type="evidence" value="ECO:0007669"/>
    <property type="project" value="TreeGrafter"/>
</dbReference>
<dbReference type="InterPro" id="IPR015422">
    <property type="entry name" value="PyrdxlP-dep_Trfase_small"/>
</dbReference>
<dbReference type="GO" id="GO:0008483">
    <property type="term" value="F:transaminase activity"/>
    <property type="evidence" value="ECO:0007669"/>
    <property type="project" value="UniProtKB-KW"/>
</dbReference>
<evidence type="ECO:0000313" key="5">
    <source>
        <dbReference type="Proteomes" id="UP000468668"/>
    </source>
</evidence>
<evidence type="ECO:0000256" key="1">
    <source>
        <dbReference type="ARBA" id="ARBA00001933"/>
    </source>
</evidence>
<dbReference type="PANTHER" id="PTHR11986">
    <property type="entry name" value="AMINOTRANSFERASE CLASS III"/>
    <property type="match status" value="1"/>
</dbReference>
<evidence type="ECO:0000313" key="4">
    <source>
        <dbReference type="EMBL" id="KAB1638755.1"/>
    </source>
</evidence>
<dbReference type="InterPro" id="IPR015421">
    <property type="entry name" value="PyrdxlP-dep_Trfase_major"/>
</dbReference>
<dbReference type="InterPro" id="IPR015424">
    <property type="entry name" value="PyrdxlP-dep_Trfase"/>
</dbReference>
<dbReference type="PIRSF" id="PIRSF000521">
    <property type="entry name" value="Transaminase_4ab_Lys_Orn"/>
    <property type="match status" value="1"/>
</dbReference>
<dbReference type="AlphaFoldDB" id="A0A6N6NMF9"/>
<keyword evidence="5" id="KW-1185">Reference proteome</keyword>
<dbReference type="FunFam" id="3.40.640.10:FF:000004">
    <property type="entry name" value="Acetylornithine aminotransferase"/>
    <property type="match status" value="1"/>
</dbReference>
<comment type="similarity">
    <text evidence="3">Belongs to the class-III pyridoxal-phosphate-dependent aminotransferase family.</text>
</comment>
<evidence type="ECO:0000256" key="2">
    <source>
        <dbReference type="ARBA" id="ARBA00022898"/>
    </source>
</evidence>
<dbReference type="RefSeq" id="WP_158049991.1">
    <property type="nucleotide sequence ID" value="NZ_WAJR01000021.1"/>
</dbReference>
<keyword evidence="4" id="KW-0808">Transferase</keyword>
<sequence length="439" mass="48303">MNCNDYPMYGFADKAEVLDAARKYWNPDKTDFWVNEGIPLVIGKREGYVFEDIDGKSFIDMHLNGGTFNLGHRNPEIVDTLKDALDRVDVGNHHFATSGRAALAKALIETVPGNTMDKVVFGSCGGEAVDVAIKSARFATGRKKIVSIIKAYHGHTGLSIATGDDRFLKMFNCSRPDEFAHVPFNDIDAMERALSGDDVAAVIMETIPATYGFPMPAPSYLDQVKALCEKHGALYIADEVQTGLGRTVDFWCFEHHGITPDIVVMSKGLSGGIYPISATILNKRTAKWLYEDGFAHMATFGGSDLGCAVALKTIEITRRAETVEHVKALDALYSKRFAELLEKHPSLIEVRHDGTIAGLKFQGEDEPAVRFCKLLYDRGVWAIFSTLDKTVLQFKSGLLLPFDQANFVLDAIDDALNVLDGEIEKDAGADWTHEMKLAG</sequence>
<accession>A0A6N6NMF9</accession>
<organism evidence="4 5">
    <name type="scientific">Ellagibacter isourolithinifaciens</name>
    <dbReference type="NCBI Taxonomy" id="2137581"/>
    <lineage>
        <taxon>Bacteria</taxon>
        <taxon>Bacillati</taxon>
        <taxon>Actinomycetota</taxon>
        <taxon>Coriobacteriia</taxon>
        <taxon>Eggerthellales</taxon>
        <taxon>Eggerthellaceae</taxon>
        <taxon>Ellagibacter</taxon>
    </lineage>
</organism>
<evidence type="ECO:0000256" key="3">
    <source>
        <dbReference type="RuleBase" id="RU003560"/>
    </source>
</evidence>
<dbReference type="CDD" id="cd00610">
    <property type="entry name" value="OAT_like"/>
    <property type="match status" value="1"/>
</dbReference>
<comment type="caution">
    <text evidence="4">The sequence shown here is derived from an EMBL/GenBank/DDBJ whole genome shotgun (WGS) entry which is preliminary data.</text>
</comment>
<dbReference type="EMBL" id="WAJR01000021">
    <property type="protein sequence ID" value="KAB1638755.1"/>
    <property type="molecule type" value="Genomic_DNA"/>
</dbReference>
<dbReference type="OrthoDB" id="9801052at2"/>
<dbReference type="Gene3D" id="3.40.640.10">
    <property type="entry name" value="Type I PLP-dependent aspartate aminotransferase-like (Major domain)"/>
    <property type="match status" value="1"/>
</dbReference>
<protein>
    <submittedName>
        <fullName evidence="4">Aspartate aminotransferase family protein</fullName>
    </submittedName>
</protein>
<reference evidence="4 5" key="1">
    <citation type="submission" date="2019-09" db="EMBL/GenBank/DDBJ databases">
        <title>Whole genome shotgun sequencing (WGS) of Ellagibacter isourolithinifaciens DSM 104140(T) and Adlercreutzia muris DSM 29508(T).</title>
        <authorList>
            <person name="Stoll D.A."/>
            <person name="Danylec N."/>
            <person name="Huch M."/>
        </authorList>
    </citation>
    <scope>NUCLEOTIDE SEQUENCE [LARGE SCALE GENOMIC DNA]</scope>
    <source>
        <strain evidence="4 5">DSM 104140</strain>
    </source>
</reference>
<name>A0A6N6NMF9_9ACTN</name>
<dbReference type="InterPro" id="IPR005814">
    <property type="entry name" value="Aminotrans_3"/>
</dbReference>
<keyword evidence="2 3" id="KW-0663">Pyridoxal phosphate</keyword>